<comment type="cofactor">
    <cofactor evidence="1">
        <name>Mg(2+)</name>
        <dbReference type="ChEBI" id="CHEBI:18420"/>
    </cofactor>
</comment>
<organism evidence="7 8">
    <name type="scientific">Pseudomonas segetis</name>
    <dbReference type="NCBI Taxonomy" id="298908"/>
    <lineage>
        <taxon>Bacteria</taxon>
        <taxon>Pseudomonadati</taxon>
        <taxon>Pseudomonadota</taxon>
        <taxon>Gammaproteobacteria</taxon>
        <taxon>Pseudomonadales</taxon>
        <taxon>Pseudomonadaceae</taxon>
        <taxon>Pseudomonas</taxon>
    </lineage>
</organism>
<keyword evidence="5" id="KW-0812">Transmembrane</keyword>
<gene>
    <name evidence="7" type="ORF">SAMN05216255_3164</name>
</gene>
<dbReference type="InterPro" id="IPR043128">
    <property type="entry name" value="Rev_trsase/Diguanyl_cyclase"/>
</dbReference>
<dbReference type="Pfam" id="PF00990">
    <property type="entry name" value="GGDEF"/>
    <property type="match status" value="1"/>
</dbReference>
<keyword evidence="8" id="KW-1185">Reference proteome</keyword>
<evidence type="ECO:0000256" key="1">
    <source>
        <dbReference type="ARBA" id="ARBA00001946"/>
    </source>
</evidence>
<proteinExistence type="predicted"/>
<evidence type="ECO:0000256" key="2">
    <source>
        <dbReference type="ARBA" id="ARBA00004533"/>
    </source>
</evidence>
<comment type="subcellular location">
    <subcellularLocation>
        <location evidence="2">Cell inner membrane</location>
    </subcellularLocation>
</comment>
<feature type="domain" description="GGDEF" evidence="6">
    <location>
        <begin position="232"/>
        <end position="364"/>
    </location>
</feature>
<evidence type="ECO:0000256" key="4">
    <source>
        <dbReference type="ARBA" id="ARBA00034247"/>
    </source>
</evidence>
<evidence type="ECO:0000259" key="6">
    <source>
        <dbReference type="PROSITE" id="PS50887"/>
    </source>
</evidence>
<feature type="transmembrane region" description="Helical" evidence="5">
    <location>
        <begin position="31"/>
        <end position="51"/>
    </location>
</feature>
<accession>A0A239GVT4</accession>
<dbReference type="Proteomes" id="UP000242915">
    <property type="component" value="Unassembled WGS sequence"/>
</dbReference>
<protein>
    <recommendedName>
        <fullName evidence="3">diguanylate cyclase</fullName>
        <ecNumber evidence="3">2.7.7.65</ecNumber>
    </recommendedName>
</protein>
<dbReference type="SUPFAM" id="SSF55073">
    <property type="entry name" value="Nucleotide cyclase"/>
    <property type="match status" value="1"/>
</dbReference>
<sequence>MMESTRMPSFLSGVERDPLDTDFIRMNFRSFVQRGILIIMVVNPLHALVLWLNHSAWWQLSLMAMFIQLPFYPLCGQQRSFAVFLPSVLALFSMVAVYIWLFSEHFGSSAGFHYLIMSLIPLVIFAGRIGLRLKVLICLLMAIGMFMAELKLPGTTTNSMSTEALEQLRILNLLICFISISMLTFTHFVTVSRIQSKLQYLAAYDPLTQLVNRRRMGQLAEQEVLQSRRQQYPLSVILADVDNFKMINDRHGHPVGDVALQHVSELISAIARDTDSCCRWGGEEFLVLLPHTNLQGAIQVAERIRQQVAATPLNAHDLELEMQLTLGVAMLMPNEKLAELIKRADTALYEGKRASRNCVVKSDPQSS</sequence>
<dbReference type="InterPro" id="IPR050469">
    <property type="entry name" value="Diguanylate_Cyclase"/>
</dbReference>
<evidence type="ECO:0000256" key="5">
    <source>
        <dbReference type="SAM" id="Phobius"/>
    </source>
</evidence>
<keyword evidence="5" id="KW-1133">Transmembrane helix</keyword>
<dbReference type="GO" id="GO:0005886">
    <property type="term" value="C:plasma membrane"/>
    <property type="evidence" value="ECO:0007669"/>
    <property type="project" value="UniProtKB-SubCell"/>
</dbReference>
<feature type="transmembrane region" description="Helical" evidence="5">
    <location>
        <begin position="170"/>
        <end position="191"/>
    </location>
</feature>
<feature type="transmembrane region" description="Helical" evidence="5">
    <location>
        <begin position="106"/>
        <end position="126"/>
    </location>
</feature>
<dbReference type="GO" id="GO:0052621">
    <property type="term" value="F:diguanylate cyclase activity"/>
    <property type="evidence" value="ECO:0007669"/>
    <property type="project" value="UniProtKB-EC"/>
</dbReference>
<dbReference type="Gene3D" id="3.30.70.270">
    <property type="match status" value="1"/>
</dbReference>
<feature type="transmembrane region" description="Helical" evidence="5">
    <location>
        <begin position="81"/>
        <end position="100"/>
    </location>
</feature>
<evidence type="ECO:0000313" key="8">
    <source>
        <dbReference type="Proteomes" id="UP000242915"/>
    </source>
</evidence>
<dbReference type="GO" id="GO:1902201">
    <property type="term" value="P:negative regulation of bacterial-type flagellum-dependent cell motility"/>
    <property type="evidence" value="ECO:0007669"/>
    <property type="project" value="TreeGrafter"/>
</dbReference>
<dbReference type="AlphaFoldDB" id="A0A239GVT4"/>
<evidence type="ECO:0000256" key="3">
    <source>
        <dbReference type="ARBA" id="ARBA00012528"/>
    </source>
</evidence>
<dbReference type="InterPro" id="IPR000160">
    <property type="entry name" value="GGDEF_dom"/>
</dbReference>
<dbReference type="PANTHER" id="PTHR45138:SF9">
    <property type="entry name" value="DIGUANYLATE CYCLASE DGCM-RELATED"/>
    <property type="match status" value="1"/>
</dbReference>
<dbReference type="FunFam" id="3.30.70.270:FF:000001">
    <property type="entry name" value="Diguanylate cyclase domain protein"/>
    <property type="match status" value="1"/>
</dbReference>
<dbReference type="NCBIfam" id="TIGR00254">
    <property type="entry name" value="GGDEF"/>
    <property type="match status" value="1"/>
</dbReference>
<feature type="transmembrane region" description="Helical" evidence="5">
    <location>
        <begin position="133"/>
        <end position="150"/>
    </location>
</feature>
<dbReference type="PROSITE" id="PS50887">
    <property type="entry name" value="GGDEF"/>
    <property type="match status" value="1"/>
</dbReference>
<dbReference type="InterPro" id="IPR029787">
    <property type="entry name" value="Nucleotide_cyclase"/>
</dbReference>
<feature type="transmembrane region" description="Helical" evidence="5">
    <location>
        <begin position="57"/>
        <end position="74"/>
    </location>
</feature>
<dbReference type="EMBL" id="FZOG01000004">
    <property type="protein sequence ID" value="SNS72982.1"/>
    <property type="molecule type" value="Genomic_DNA"/>
</dbReference>
<reference evidence="8" key="1">
    <citation type="submission" date="2017-06" db="EMBL/GenBank/DDBJ databases">
        <authorList>
            <person name="Varghese N."/>
            <person name="Submissions S."/>
        </authorList>
    </citation>
    <scope>NUCLEOTIDE SEQUENCE [LARGE SCALE GENOMIC DNA]</scope>
    <source>
        <strain evidence="8">CIP 108523</strain>
    </source>
</reference>
<dbReference type="CDD" id="cd01949">
    <property type="entry name" value="GGDEF"/>
    <property type="match status" value="1"/>
</dbReference>
<keyword evidence="5" id="KW-0472">Membrane</keyword>
<dbReference type="PANTHER" id="PTHR45138">
    <property type="entry name" value="REGULATORY COMPONENTS OF SENSORY TRANSDUCTION SYSTEM"/>
    <property type="match status" value="1"/>
</dbReference>
<comment type="catalytic activity">
    <reaction evidence="4">
        <text>2 GTP = 3',3'-c-di-GMP + 2 diphosphate</text>
        <dbReference type="Rhea" id="RHEA:24898"/>
        <dbReference type="ChEBI" id="CHEBI:33019"/>
        <dbReference type="ChEBI" id="CHEBI:37565"/>
        <dbReference type="ChEBI" id="CHEBI:58805"/>
        <dbReference type="EC" id="2.7.7.65"/>
    </reaction>
</comment>
<evidence type="ECO:0000313" key="7">
    <source>
        <dbReference type="EMBL" id="SNS72982.1"/>
    </source>
</evidence>
<dbReference type="GO" id="GO:0043709">
    <property type="term" value="P:cell adhesion involved in single-species biofilm formation"/>
    <property type="evidence" value="ECO:0007669"/>
    <property type="project" value="TreeGrafter"/>
</dbReference>
<name>A0A239GVT4_9PSED</name>
<dbReference type="SMART" id="SM00267">
    <property type="entry name" value="GGDEF"/>
    <property type="match status" value="1"/>
</dbReference>
<dbReference type="EC" id="2.7.7.65" evidence="3"/>